<evidence type="ECO:0000313" key="2">
    <source>
        <dbReference type="EMBL" id="CAI9299363.1"/>
    </source>
</evidence>
<name>A0AA35ZUY7_LACSI</name>
<dbReference type="Proteomes" id="UP001177003">
    <property type="component" value="Chromosome 8"/>
</dbReference>
<reference evidence="2" key="1">
    <citation type="submission" date="2023-04" db="EMBL/GenBank/DDBJ databases">
        <authorList>
            <person name="Vijverberg K."/>
            <person name="Xiong W."/>
            <person name="Schranz E."/>
        </authorList>
    </citation>
    <scope>NUCLEOTIDE SEQUENCE</scope>
</reference>
<gene>
    <name evidence="2" type="ORF">LSALG_LOCUS38076</name>
</gene>
<keyword evidence="3" id="KW-1185">Reference proteome</keyword>
<accession>A0AA35ZUY7</accession>
<feature type="region of interest" description="Disordered" evidence="1">
    <location>
        <begin position="112"/>
        <end position="140"/>
    </location>
</feature>
<sequence>MLLNVGDLRLIRASSCLHHCSLISPASNTSSLILGLFVQDLTKANQTRAWVDDSPSFAGFPTIIDILGLCLSQWSDHGERTGGFYACNRYESPSSRLLLWRTLEDVSTPDMPVDDNNAESHQVTKETLPPLPDNSDHIRENKSSPGVVVSLLRNRPNGFIYSSGVHEGEYADLPDSLLNLSNEDDILFMDVDVKDHMIDTMDDVPNQEVDLCSVDVIHVVQYDKASTSVS</sequence>
<evidence type="ECO:0000313" key="3">
    <source>
        <dbReference type="Proteomes" id="UP001177003"/>
    </source>
</evidence>
<proteinExistence type="predicted"/>
<organism evidence="2 3">
    <name type="scientific">Lactuca saligna</name>
    <name type="common">Willowleaf lettuce</name>
    <dbReference type="NCBI Taxonomy" id="75948"/>
    <lineage>
        <taxon>Eukaryota</taxon>
        <taxon>Viridiplantae</taxon>
        <taxon>Streptophyta</taxon>
        <taxon>Embryophyta</taxon>
        <taxon>Tracheophyta</taxon>
        <taxon>Spermatophyta</taxon>
        <taxon>Magnoliopsida</taxon>
        <taxon>eudicotyledons</taxon>
        <taxon>Gunneridae</taxon>
        <taxon>Pentapetalae</taxon>
        <taxon>asterids</taxon>
        <taxon>campanulids</taxon>
        <taxon>Asterales</taxon>
        <taxon>Asteraceae</taxon>
        <taxon>Cichorioideae</taxon>
        <taxon>Cichorieae</taxon>
        <taxon>Lactucinae</taxon>
        <taxon>Lactuca</taxon>
    </lineage>
</organism>
<protein>
    <submittedName>
        <fullName evidence="2">Uncharacterized protein</fullName>
    </submittedName>
</protein>
<dbReference type="AlphaFoldDB" id="A0AA35ZUY7"/>
<dbReference type="EMBL" id="OX465084">
    <property type="protein sequence ID" value="CAI9299363.1"/>
    <property type="molecule type" value="Genomic_DNA"/>
</dbReference>
<evidence type="ECO:0000256" key="1">
    <source>
        <dbReference type="SAM" id="MobiDB-lite"/>
    </source>
</evidence>